<proteinExistence type="predicted"/>
<dbReference type="Proteomes" id="UP001469553">
    <property type="component" value="Unassembled WGS sequence"/>
</dbReference>
<organism evidence="1 2">
    <name type="scientific">Ameca splendens</name>
    <dbReference type="NCBI Taxonomy" id="208324"/>
    <lineage>
        <taxon>Eukaryota</taxon>
        <taxon>Metazoa</taxon>
        <taxon>Chordata</taxon>
        <taxon>Craniata</taxon>
        <taxon>Vertebrata</taxon>
        <taxon>Euteleostomi</taxon>
        <taxon>Actinopterygii</taxon>
        <taxon>Neopterygii</taxon>
        <taxon>Teleostei</taxon>
        <taxon>Neoteleostei</taxon>
        <taxon>Acanthomorphata</taxon>
        <taxon>Ovalentaria</taxon>
        <taxon>Atherinomorphae</taxon>
        <taxon>Cyprinodontiformes</taxon>
        <taxon>Goodeidae</taxon>
        <taxon>Ameca</taxon>
    </lineage>
</organism>
<protein>
    <submittedName>
        <fullName evidence="1">Uncharacterized protein</fullName>
    </submittedName>
</protein>
<accession>A0ABV0XXN2</accession>
<name>A0ABV0XXN2_9TELE</name>
<dbReference type="EMBL" id="JAHRIP010017864">
    <property type="protein sequence ID" value="MEQ2286172.1"/>
    <property type="molecule type" value="Genomic_DNA"/>
</dbReference>
<keyword evidence="2" id="KW-1185">Reference proteome</keyword>
<evidence type="ECO:0000313" key="1">
    <source>
        <dbReference type="EMBL" id="MEQ2286172.1"/>
    </source>
</evidence>
<evidence type="ECO:0000313" key="2">
    <source>
        <dbReference type="Proteomes" id="UP001469553"/>
    </source>
</evidence>
<comment type="caution">
    <text evidence="1">The sequence shown here is derived from an EMBL/GenBank/DDBJ whole genome shotgun (WGS) entry which is preliminary data.</text>
</comment>
<gene>
    <name evidence="1" type="ORF">AMECASPLE_039533</name>
</gene>
<reference evidence="1 2" key="1">
    <citation type="submission" date="2021-06" db="EMBL/GenBank/DDBJ databases">
        <authorList>
            <person name="Palmer J.M."/>
        </authorList>
    </citation>
    <scope>NUCLEOTIDE SEQUENCE [LARGE SCALE GENOMIC DNA]</scope>
    <source>
        <strain evidence="1 2">AS_MEX2019</strain>
        <tissue evidence="1">Muscle</tissue>
    </source>
</reference>
<sequence>MSVLTSNLSYPLNDLSVLRFTWISTTGRQFQPASPCSSFSLFRLITTPLPGVSFSRRTRTRHWQAFHAAIGLAHAIGRLTCIRRAHTHHCQAFHSAVGLTHAIGRRFIQPSGSIAIGRHFMQPSGSHMPLAGIYKHALASISILSLVRHSSNHFDNARCSPSSPDLASAIHASSVITQDKPVRD</sequence>